<keyword evidence="1" id="KW-1133">Transmembrane helix</keyword>
<dbReference type="PANTHER" id="PTHR40057">
    <property type="entry name" value="SLR1162 PROTEIN"/>
    <property type="match status" value="1"/>
</dbReference>
<keyword evidence="1" id="KW-0812">Transmembrane</keyword>
<keyword evidence="1" id="KW-0472">Membrane</keyword>
<organism evidence="3 4">
    <name type="scientific">Laribacter hongkongensis</name>
    <dbReference type="NCBI Taxonomy" id="168471"/>
    <lineage>
        <taxon>Bacteria</taxon>
        <taxon>Pseudomonadati</taxon>
        <taxon>Pseudomonadota</taxon>
        <taxon>Betaproteobacteria</taxon>
        <taxon>Neisseriales</taxon>
        <taxon>Aquaspirillaceae</taxon>
        <taxon>Laribacter</taxon>
    </lineage>
</organism>
<proteinExistence type="predicted"/>
<dbReference type="SUPFAM" id="SSF54909">
    <property type="entry name" value="Dimeric alpha+beta barrel"/>
    <property type="match status" value="1"/>
</dbReference>
<name>A0A248LEJ1_9NEIS</name>
<dbReference type="AlphaFoldDB" id="A0A248LEJ1"/>
<dbReference type="RefSeq" id="WP_088859800.1">
    <property type="nucleotide sequence ID" value="NZ_CP022115.1"/>
</dbReference>
<accession>A0A248LEJ1</accession>
<dbReference type="OrthoDB" id="1494254at2"/>
<dbReference type="Proteomes" id="UP000197424">
    <property type="component" value="Chromosome"/>
</dbReference>
<feature type="transmembrane region" description="Helical" evidence="1">
    <location>
        <begin position="143"/>
        <end position="162"/>
    </location>
</feature>
<sequence>MPTAPLTVLVTRRVDPAHHASFLHWLNTGTALAACHPGFLGCGTFAPPAGSHDWQIVFRFHDQASLEHWQSSPDRLAWLAEGAALVHAGEARCATGLDSWFAASTPPRWKQAVVIWMAFFPVSLAVNAWLGDALARLPLLTRVLLMTMALTPLMVFVLVPLLTRLLRPWLATAPDVRLRV</sequence>
<protein>
    <submittedName>
        <fullName evidence="3">Antibiotic biosynthesis monooxygenase</fullName>
    </submittedName>
</protein>
<dbReference type="Pfam" id="PF03992">
    <property type="entry name" value="ABM"/>
    <property type="match status" value="1"/>
</dbReference>
<dbReference type="Gene3D" id="3.30.70.100">
    <property type="match status" value="1"/>
</dbReference>
<keyword evidence="3" id="KW-0503">Monooxygenase</keyword>
<feature type="domain" description="ABM" evidence="2">
    <location>
        <begin position="6"/>
        <end position="79"/>
    </location>
</feature>
<dbReference type="PANTHER" id="PTHR40057:SF1">
    <property type="entry name" value="SLR1162 PROTEIN"/>
    <property type="match status" value="1"/>
</dbReference>
<dbReference type="InterPro" id="IPR011008">
    <property type="entry name" value="Dimeric_a/b-barrel"/>
</dbReference>
<dbReference type="EMBL" id="CP022115">
    <property type="protein sequence ID" value="ASJ22905.1"/>
    <property type="molecule type" value="Genomic_DNA"/>
</dbReference>
<dbReference type="GO" id="GO:0004497">
    <property type="term" value="F:monooxygenase activity"/>
    <property type="evidence" value="ECO:0007669"/>
    <property type="project" value="UniProtKB-KW"/>
</dbReference>
<evidence type="ECO:0000313" key="4">
    <source>
        <dbReference type="Proteomes" id="UP000197424"/>
    </source>
</evidence>
<reference evidence="4" key="1">
    <citation type="submission" date="2017-06" db="EMBL/GenBank/DDBJ databases">
        <title>Whole genome sequence of Laribacter hongkongensis LHGZ1.</title>
        <authorList>
            <person name="Chen D."/>
            <person name="Wu H."/>
            <person name="Chen J."/>
        </authorList>
    </citation>
    <scope>NUCLEOTIDE SEQUENCE [LARGE SCALE GENOMIC DNA]</scope>
    <source>
        <strain evidence="4">LHGZ1</strain>
    </source>
</reference>
<dbReference type="InterPro" id="IPR038762">
    <property type="entry name" value="ABM_predict"/>
</dbReference>
<feature type="transmembrane region" description="Helical" evidence="1">
    <location>
        <begin position="113"/>
        <end position="131"/>
    </location>
</feature>
<evidence type="ECO:0000256" key="1">
    <source>
        <dbReference type="SAM" id="Phobius"/>
    </source>
</evidence>
<keyword evidence="3" id="KW-0560">Oxidoreductase</keyword>
<dbReference type="InterPro" id="IPR007138">
    <property type="entry name" value="ABM_dom"/>
</dbReference>
<gene>
    <name evidence="3" type="ORF">LHGZ1_0074</name>
</gene>
<evidence type="ECO:0000259" key="2">
    <source>
        <dbReference type="Pfam" id="PF03992"/>
    </source>
</evidence>
<evidence type="ECO:0000313" key="3">
    <source>
        <dbReference type="EMBL" id="ASJ22905.1"/>
    </source>
</evidence>